<name>A0AAX3RMY5_BACIU</name>
<feature type="domain" description="Core-binding (CB)" evidence="6">
    <location>
        <begin position="64"/>
        <end position="147"/>
    </location>
</feature>
<evidence type="ECO:0000256" key="1">
    <source>
        <dbReference type="ARBA" id="ARBA00008857"/>
    </source>
</evidence>
<reference evidence="7" key="1">
    <citation type="submission" date="2025-02" db="EMBL/GenBank/DDBJ databases">
        <title>Complete genome sequences of 52 Bacillus and Priestia strains isolated from West-African fermentations and 26 reference strains from the DSMZ collection.</title>
        <authorList>
            <person name="Wiedenbein E.S."/>
            <person name="Canoy T.S."/>
            <person name="Hui Y."/>
            <person name="Parkouda C."/>
            <person name="Dawende C."/>
            <person name="Ametefe E."/>
            <person name="Jespersen L."/>
            <person name="Nielsen D.S."/>
        </authorList>
    </citation>
    <scope>NUCLEOTIDE SEQUENCE</scope>
    <source>
        <strain evidence="7">PRO56</strain>
    </source>
</reference>
<dbReference type="Gene3D" id="1.10.443.10">
    <property type="entry name" value="Intergrase catalytic core"/>
    <property type="match status" value="1"/>
</dbReference>
<evidence type="ECO:0000256" key="3">
    <source>
        <dbReference type="ARBA" id="ARBA00023172"/>
    </source>
</evidence>
<dbReference type="GO" id="GO:0003677">
    <property type="term" value="F:DNA binding"/>
    <property type="evidence" value="ECO:0007669"/>
    <property type="project" value="UniProtKB-UniRule"/>
</dbReference>
<dbReference type="InterPro" id="IPR011010">
    <property type="entry name" value="DNA_brk_join_enz"/>
</dbReference>
<feature type="domain" description="Tyr recombinase" evidence="5">
    <location>
        <begin position="177"/>
        <end position="384"/>
    </location>
</feature>
<dbReference type="InterPro" id="IPR050090">
    <property type="entry name" value="Tyrosine_recombinase_XerCD"/>
</dbReference>
<dbReference type="GO" id="GO:0006310">
    <property type="term" value="P:DNA recombination"/>
    <property type="evidence" value="ECO:0007669"/>
    <property type="project" value="UniProtKB-KW"/>
</dbReference>
<dbReference type="InterPro" id="IPR010998">
    <property type="entry name" value="Integrase_recombinase_N"/>
</dbReference>
<proteinExistence type="inferred from homology"/>
<dbReference type="Pfam" id="PF00589">
    <property type="entry name" value="Phage_integrase"/>
    <property type="match status" value="1"/>
</dbReference>
<dbReference type="Gene3D" id="1.10.150.130">
    <property type="match status" value="1"/>
</dbReference>
<evidence type="ECO:0000259" key="5">
    <source>
        <dbReference type="PROSITE" id="PS51898"/>
    </source>
</evidence>
<dbReference type="PROSITE" id="PS51898">
    <property type="entry name" value="TYR_RECOMBINASE"/>
    <property type="match status" value="1"/>
</dbReference>
<keyword evidence="3" id="KW-0233">DNA recombination</keyword>
<sequence>MYFEELVKGKKWLAVGDGPRDPVTGKRKQIARRGKTKKEAEKRVLDAIAALAEDGIDESIVKKMTFEKLAADWIRDYALTTGNKKGTIRIRTKEIKILNRYIAKTNIAKITTRKYQKILNDLTEQGYARNTISGVHTTAGLIFKYAIQQKLLKHSPTEGAVVPKKRLTVEDIENNPIEEKYFEKEELEEFLLTVKEFGLDMDLERFYLLAFSGMRSGELCALKWTDINFETNEIRITKTIYSENNNMKEYELVPPKTAGSVRTIEVEDQIMDMLKEYQMRQKKRRLQSRIKPEEYHDGNFVFARENGYPFLPKNIIVRMERLLEKTSIKKHATPHIFRHTHISMLTEARVDITTIMKRVGHDDMKTTMRIYTHVTEKMKEDASQKVQETFGNILNIGIS</sequence>
<evidence type="ECO:0000256" key="2">
    <source>
        <dbReference type="ARBA" id="ARBA00023125"/>
    </source>
</evidence>
<dbReference type="InterPro" id="IPR028259">
    <property type="entry name" value="AP2-like_int_N"/>
</dbReference>
<gene>
    <name evidence="7" type="ORF">P5633_21860</name>
</gene>
<dbReference type="InterPro" id="IPR044068">
    <property type="entry name" value="CB"/>
</dbReference>
<evidence type="ECO:0000256" key="4">
    <source>
        <dbReference type="PROSITE-ProRule" id="PRU01248"/>
    </source>
</evidence>
<dbReference type="InterPro" id="IPR013762">
    <property type="entry name" value="Integrase-like_cat_sf"/>
</dbReference>
<dbReference type="CDD" id="cd01189">
    <property type="entry name" value="INT_ICEBs1_C_like"/>
    <property type="match status" value="1"/>
</dbReference>
<dbReference type="SUPFAM" id="SSF56349">
    <property type="entry name" value="DNA breaking-rejoining enzymes"/>
    <property type="match status" value="1"/>
</dbReference>
<comment type="similarity">
    <text evidence="1">Belongs to the 'phage' integrase family.</text>
</comment>
<organism evidence="7 8">
    <name type="scientific">Bacillus subtilis</name>
    <dbReference type="NCBI Taxonomy" id="1423"/>
    <lineage>
        <taxon>Bacteria</taxon>
        <taxon>Bacillati</taxon>
        <taxon>Bacillota</taxon>
        <taxon>Bacilli</taxon>
        <taxon>Bacillales</taxon>
        <taxon>Bacillaceae</taxon>
        <taxon>Bacillus</taxon>
    </lineage>
</organism>
<dbReference type="PROSITE" id="PS51900">
    <property type="entry name" value="CB"/>
    <property type="match status" value="1"/>
</dbReference>
<dbReference type="PANTHER" id="PTHR30349">
    <property type="entry name" value="PHAGE INTEGRASE-RELATED"/>
    <property type="match status" value="1"/>
</dbReference>
<dbReference type="InterPro" id="IPR002104">
    <property type="entry name" value="Integrase_catalytic"/>
</dbReference>
<evidence type="ECO:0000259" key="6">
    <source>
        <dbReference type="PROSITE" id="PS51900"/>
    </source>
</evidence>
<dbReference type="EMBL" id="CP120576">
    <property type="protein sequence ID" value="WEY84830.1"/>
    <property type="molecule type" value="Genomic_DNA"/>
</dbReference>
<evidence type="ECO:0000313" key="7">
    <source>
        <dbReference type="EMBL" id="WEY84830.1"/>
    </source>
</evidence>
<protein>
    <submittedName>
        <fullName evidence="7">Tyrosine-type recombinase/integrase</fullName>
    </submittedName>
</protein>
<keyword evidence="2 4" id="KW-0238">DNA-binding</keyword>
<dbReference type="Pfam" id="PF14657">
    <property type="entry name" value="Arm-DNA-bind_4"/>
    <property type="match status" value="1"/>
</dbReference>
<dbReference type="PANTHER" id="PTHR30349:SF64">
    <property type="entry name" value="PROPHAGE INTEGRASE INTD-RELATED"/>
    <property type="match status" value="1"/>
</dbReference>
<dbReference type="Proteomes" id="UP001214898">
    <property type="component" value="Chromosome"/>
</dbReference>
<dbReference type="AlphaFoldDB" id="A0AAX3RMY5"/>
<accession>A0AAX3RMY5</accession>
<dbReference type="GO" id="GO:0015074">
    <property type="term" value="P:DNA integration"/>
    <property type="evidence" value="ECO:0007669"/>
    <property type="project" value="InterPro"/>
</dbReference>
<evidence type="ECO:0000313" key="8">
    <source>
        <dbReference type="Proteomes" id="UP001214898"/>
    </source>
</evidence>